<evidence type="ECO:0000313" key="1">
    <source>
        <dbReference type="EMBL" id="KAI0059863.1"/>
    </source>
</evidence>
<reference evidence="1" key="2">
    <citation type="journal article" date="2022" name="New Phytol.">
        <title>Evolutionary transition to the ectomycorrhizal habit in the genomes of a hyperdiverse lineage of mushroom-forming fungi.</title>
        <authorList>
            <person name="Looney B."/>
            <person name="Miyauchi S."/>
            <person name="Morin E."/>
            <person name="Drula E."/>
            <person name="Courty P.E."/>
            <person name="Kohler A."/>
            <person name="Kuo A."/>
            <person name="LaButti K."/>
            <person name="Pangilinan J."/>
            <person name="Lipzen A."/>
            <person name="Riley R."/>
            <person name="Andreopoulos W."/>
            <person name="He G."/>
            <person name="Johnson J."/>
            <person name="Nolan M."/>
            <person name="Tritt A."/>
            <person name="Barry K.W."/>
            <person name="Grigoriev I.V."/>
            <person name="Nagy L.G."/>
            <person name="Hibbett D."/>
            <person name="Henrissat B."/>
            <person name="Matheny P.B."/>
            <person name="Labbe J."/>
            <person name="Martin F.M."/>
        </authorList>
    </citation>
    <scope>NUCLEOTIDE SEQUENCE</scope>
    <source>
        <strain evidence="1">HHB10654</strain>
    </source>
</reference>
<gene>
    <name evidence="1" type="ORF">BV25DRAFT_1036295</name>
</gene>
<comment type="caution">
    <text evidence="1">The sequence shown here is derived from an EMBL/GenBank/DDBJ whole genome shotgun (WGS) entry which is preliminary data.</text>
</comment>
<reference evidence="1" key="1">
    <citation type="submission" date="2021-03" db="EMBL/GenBank/DDBJ databases">
        <authorList>
            <consortium name="DOE Joint Genome Institute"/>
            <person name="Ahrendt S."/>
            <person name="Looney B.P."/>
            <person name="Miyauchi S."/>
            <person name="Morin E."/>
            <person name="Drula E."/>
            <person name="Courty P.E."/>
            <person name="Chicoki N."/>
            <person name="Fauchery L."/>
            <person name="Kohler A."/>
            <person name="Kuo A."/>
            <person name="Labutti K."/>
            <person name="Pangilinan J."/>
            <person name="Lipzen A."/>
            <person name="Riley R."/>
            <person name="Andreopoulos W."/>
            <person name="He G."/>
            <person name="Johnson J."/>
            <person name="Barry K.W."/>
            <person name="Grigoriev I.V."/>
            <person name="Nagy L."/>
            <person name="Hibbett D."/>
            <person name="Henrissat B."/>
            <person name="Matheny P.B."/>
            <person name="Labbe J."/>
            <person name="Martin F."/>
        </authorList>
    </citation>
    <scope>NUCLEOTIDE SEQUENCE</scope>
    <source>
        <strain evidence="1">HHB10654</strain>
    </source>
</reference>
<evidence type="ECO:0000313" key="2">
    <source>
        <dbReference type="Proteomes" id="UP000814140"/>
    </source>
</evidence>
<name>A0ACB8STN0_9AGAM</name>
<accession>A0ACB8STN0</accession>
<dbReference type="EMBL" id="MU277223">
    <property type="protein sequence ID" value="KAI0059863.1"/>
    <property type="molecule type" value="Genomic_DNA"/>
</dbReference>
<protein>
    <submittedName>
        <fullName evidence="1">Uncharacterized protein</fullName>
    </submittedName>
</protein>
<keyword evidence="2" id="KW-1185">Reference proteome</keyword>
<dbReference type="Proteomes" id="UP000814140">
    <property type="component" value="Unassembled WGS sequence"/>
</dbReference>
<proteinExistence type="predicted"/>
<organism evidence="1 2">
    <name type="scientific">Artomyces pyxidatus</name>
    <dbReference type="NCBI Taxonomy" id="48021"/>
    <lineage>
        <taxon>Eukaryota</taxon>
        <taxon>Fungi</taxon>
        <taxon>Dikarya</taxon>
        <taxon>Basidiomycota</taxon>
        <taxon>Agaricomycotina</taxon>
        <taxon>Agaricomycetes</taxon>
        <taxon>Russulales</taxon>
        <taxon>Auriscalpiaceae</taxon>
        <taxon>Artomyces</taxon>
    </lineage>
</organism>
<sequence>MTDLNLRFPQNSSSRFTLEKLLDRLAATPTLKVLNLQCFFLPCLVGSAAGTSDRIVSLPNLKKLAIYGTVRDAATIIQHVDMPLEANLRIFCTSLGVKCEPPLTFPFSAITPARSYTCSLDMPPALAGHSLAVRGYMRPRIHRTLPWPEDLIDDRWWGGYDINVELHIPVNHRPLLRGIFSPSIRLEALVVWISPIER</sequence>